<dbReference type="EMBL" id="SNRW01010317">
    <property type="protein sequence ID" value="KAA6376739.1"/>
    <property type="molecule type" value="Genomic_DNA"/>
</dbReference>
<keyword evidence="1" id="KW-0175">Coiled coil</keyword>
<feature type="compositionally biased region" description="Pro residues" evidence="2">
    <location>
        <begin position="638"/>
        <end position="647"/>
    </location>
</feature>
<organism evidence="3 4">
    <name type="scientific">Streblomastix strix</name>
    <dbReference type="NCBI Taxonomy" id="222440"/>
    <lineage>
        <taxon>Eukaryota</taxon>
        <taxon>Metamonada</taxon>
        <taxon>Preaxostyla</taxon>
        <taxon>Oxymonadida</taxon>
        <taxon>Streblomastigidae</taxon>
        <taxon>Streblomastix</taxon>
    </lineage>
</organism>
<feature type="compositionally biased region" description="Polar residues" evidence="2">
    <location>
        <begin position="654"/>
        <end position="673"/>
    </location>
</feature>
<feature type="region of interest" description="Disordered" evidence="2">
    <location>
        <begin position="427"/>
        <end position="466"/>
    </location>
</feature>
<feature type="compositionally biased region" description="Basic and acidic residues" evidence="2">
    <location>
        <begin position="914"/>
        <end position="927"/>
    </location>
</feature>
<feature type="compositionally biased region" description="Low complexity" evidence="2">
    <location>
        <begin position="854"/>
        <end position="872"/>
    </location>
</feature>
<feature type="coiled-coil region" evidence="1">
    <location>
        <begin position="97"/>
        <end position="135"/>
    </location>
</feature>
<evidence type="ECO:0000256" key="1">
    <source>
        <dbReference type="SAM" id="Coils"/>
    </source>
</evidence>
<dbReference type="AlphaFoldDB" id="A0A5J4V1X6"/>
<comment type="caution">
    <text evidence="3">The sequence shown here is derived from an EMBL/GenBank/DDBJ whole genome shotgun (WGS) entry which is preliminary data.</text>
</comment>
<feature type="compositionally biased region" description="Polar residues" evidence="2">
    <location>
        <begin position="338"/>
        <end position="348"/>
    </location>
</feature>
<evidence type="ECO:0000313" key="3">
    <source>
        <dbReference type="EMBL" id="KAA6376739.1"/>
    </source>
</evidence>
<evidence type="ECO:0000313" key="4">
    <source>
        <dbReference type="Proteomes" id="UP000324800"/>
    </source>
</evidence>
<feature type="region of interest" description="Disordered" evidence="2">
    <location>
        <begin position="798"/>
        <end position="982"/>
    </location>
</feature>
<feature type="compositionally biased region" description="Polar residues" evidence="2">
    <location>
        <begin position="427"/>
        <end position="444"/>
    </location>
</feature>
<gene>
    <name evidence="3" type="ORF">EZS28_027734</name>
</gene>
<evidence type="ECO:0000256" key="2">
    <source>
        <dbReference type="SAM" id="MobiDB-lite"/>
    </source>
</evidence>
<feature type="region of interest" description="Disordered" evidence="2">
    <location>
        <begin position="320"/>
        <end position="388"/>
    </location>
</feature>
<accession>A0A5J4V1X6</accession>
<name>A0A5J4V1X6_9EUKA</name>
<feature type="compositionally biased region" description="Polar residues" evidence="2">
    <location>
        <begin position="833"/>
        <end position="843"/>
    </location>
</feature>
<sequence>MGQDSPASPSIYTQTPATLLANSPSPSHTPLQAQINEVPYSLSIQKSQHQLVPPANVVGAAIAAILLFKTKNGDKDNSLKVDYKQEVGDDLAQHLKRLDLDKKIERAARLVKREKQKQRKREQTDENELSRLRRDGRLWLLGMQGLAEGNKPPLHPLLLQALKMDSSHHGDIPGPILRLSAIMALTGQLASSSLISLVTSSTTFPFPFFNSQRPSYQTSGESTSVVEAGMLFLSSFSHTQLQLRELQHELQQSLCRNRLGLSLPALFGSTATFQFTKKQTPLNSPEYQQMNQTTGSQFNLDANEQSQQILLAPLIQQSKAPQGTGSIPAPQPRYLPPTIQSGLGSGFNSLRKRKSNTLKSQTESITTHSLSPSLTTLSSTSSPVQDQSLQADQYSTLTENQNLNNPPTDQNRLTALNQTLSNINKSHTTSKVFSSPDVQTTINQETSSESNSETSSSSSETVSSSSSSCVMIGGMQLCNLRNNANSRIAPVLTVDVLQYGPLCQMETRTVQELDEALRERYPILDSLDNTIPDIEKEMNNLLEKDRTEEEARLQRSRNEAQVVLTALLRMGACSIPSAQHRIQSEISKLRHRQEALDRQESEHIAEQLSIQKYEIGKESISVEEQNHITNQAHENRSPSPPTSPIQMPPLLLSSPDQQNQISNICDIGSQNQFGSGQSPDSSSTDLSSSDLTSQERILKEQKDAEKAAEIQKQKELLEKRVQEIALKEQQWKQNLTEQREKINQATNELNAISKRLKESVAKLLQEFGDEWIVELGERLYEARQDINSEIRAKQRELKEKARLRQSGNGRLTPELDQDSEQQRMARQFGKTLLLSTPQTQPSNLGDIVDTPFTQKSSASSSDSSEQTLSPQSLNASQPTTPQDDRNSLVPMTPLSALSNRSGDETKTPPSTSTEHQRGEQLENELRSPMDPISDSGSEIERKSRENIDIDIPQQIQPEQDETIVDEENVENENTNEDTGEFELLNGNYEEESRTPVGGQEEILQLDEEEEIGSLQRQGDLALYLP</sequence>
<proteinExistence type="predicted"/>
<feature type="compositionally biased region" description="Acidic residues" evidence="2">
    <location>
        <begin position="958"/>
        <end position="980"/>
    </location>
</feature>
<feature type="compositionally biased region" description="Low complexity" evidence="2">
    <location>
        <begin position="445"/>
        <end position="466"/>
    </location>
</feature>
<feature type="region of interest" description="Disordered" evidence="2">
    <location>
        <begin position="630"/>
        <end position="693"/>
    </location>
</feature>
<dbReference type="Proteomes" id="UP000324800">
    <property type="component" value="Unassembled WGS sequence"/>
</dbReference>
<feature type="compositionally biased region" description="Low complexity" evidence="2">
    <location>
        <begin position="674"/>
        <end position="693"/>
    </location>
</feature>
<protein>
    <submittedName>
        <fullName evidence="3">Uncharacterized protein</fullName>
    </submittedName>
</protein>
<feature type="compositionally biased region" description="Low complexity" evidence="2">
    <location>
        <begin position="364"/>
        <end position="382"/>
    </location>
</feature>
<reference evidence="3 4" key="1">
    <citation type="submission" date="2019-03" db="EMBL/GenBank/DDBJ databases">
        <title>Single cell metagenomics reveals metabolic interactions within the superorganism composed of flagellate Streblomastix strix and complex community of Bacteroidetes bacteria on its surface.</title>
        <authorList>
            <person name="Treitli S.C."/>
            <person name="Kolisko M."/>
            <person name="Husnik F."/>
            <person name="Keeling P."/>
            <person name="Hampl V."/>
        </authorList>
    </citation>
    <scope>NUCLEOTIDE SEQUENCE [LARGE SCALE GENOMIC DNA]</scope>
    <source>
        <strain evidence="3">ST1C</strain>
    </source>
</reference>
<feature type="coiled-coil region" evidence="1">
    <location>
        <begin position="524"/>
        <end position="559"/>
    </location>
</feature>
<feature type="compositionally biased region" description="Basic and acidic residues" evidence="2">
    <location>
        <begin position="938"/>
        <end position="947"/>
    </location>
</feature>